<feature type="compositionally biased region" description="Polar residues" evidence="8">
    <location>
        <begin position="422"/>
        <end position="433"/>
    </location>
</feature>
<dbReference type="JaponicusDB" id="SJAG_02458">
    <property type="gene designation" value="taf12"/>
</dbReference>
<dbReference type="RefSeq" id="XP_002173661.2">
    <property type="nucleotide sequence ID" value="XM_002173625.2"/>
</dbReference>
<protein>
    <recommendedName>
        <fullName evidence="6">TBP-associated factor 12</fullName>
    </recommendedName>
    <alternativeName>
        <fullName evidence="7">Transcription initiation factor TFIID subunit 12</fullName>
    </alternativeName>
</protein>
<dbReference type="OrthoDB" id="2193432at2759"/>
<dbReference type="InterPro" id="IPR003228">
    <property type="entry name" value="TFIID_TAF12_dom"/>
</dbReference>
<evidence type="ECO:0000256" key="5">
    <source>
        <dbReference type="ARBA" id="ARBA00023242"/>
    </source>
</evidence>
<evidence type="ECO:0000313" key="11">
    <source>
        <dbReference type="JaponicusDB" id="SJAG_02458"/>
    </source>
</evidence>
<dbReference type="GO" id="GO:0046982">
    <property type="term" value="F:protein heterodimerization activity"/>
    <property type="evidence" value="ECO:0007669"/>
    <property type="project" value="InterPro"/>
</dbReference>
<feature type="region of interest" description="Disordered" evidence="8">
    <location>
        <begin position="1"/>
        <end position="26"/>
    </location>
</feature>
<evidence type="ECO:0000256" key="6">
    <source>
        <dbReference type="ARBA" id="ARBA00075089"/>
    </source>
</evidence>
<dbReference type="Proteomes" id="UP000001744">
    <property type="component" value="Unassembled WGS sequence"/>
</dbReference>
<dbReference type="Pfam" id="PF03847">
    <property type="entry name" value="TFIID_20kDa"/>
    <property type="match status" value="1"/>
</dbReference>
<feature type="region of interest" description="Disordered" evidence="8">
    <location>
        <begin position="419"/>
        <end position="442"/>
    </location>
</feature>
<dbReference type="PANTHER" id="PTHR12264:SF21">
    <property type="entry name" value="TRANSCRIPTION INITIATION FACTOR TFIID SUBUNIT 12"/>
    <property type="match status" value="1"/>
</dbReference>
<evidence type="ECO:0000256" key="1">
    <source>
        <dbReference type="ARBA" id="ARBA00004123"/>
    </source>
</evidence>
<feature type="compositionally biased region" description="Polar residues" evidence="8">
    <location>
        <begin position="16"/>
        <end position="26"/>
    </location>
</feature>
<dbReference type="OMA" id="RAPHYEL"/>
<keyword evidence="5" id="KW-0539">Nucleus</keyword>
<dbReference type="GeneID" id="7049203"/>
<dbReference type="SUPFAM" id="SSF47113">
    <property type="entry name" value="Histone-fold"/>
    <property type="match status" value="1"/>
</dbReference>
<dbReference type="AlphaFoldDB" id="B6K2I7"/>
<dbReference type="VEuPathDB" id="FungiDB:SJAG_02458"/>
<evidence type="ECO:0000313" key="10">
    <source>
        <dbReference type="EMBL" id="EEB07368.2"/>
    </source>
</evidence>
<feature type="domain" description="Transcription initiation factor TFIID subunit 12" evidence="9">
    <location>
        <begin position="336"/>
        <end position="403"/>
    </location>
</feature>
<dbReference type="EMBL" id="KE651166">
    <property type="protein sequence ID" value="EEB07368.2"/>
    <property type="molecule type" value="Genomic_DNA"/>
</dbReference>
<sequence length="442" mass="47111">MNGNHSVPGTPVQRAANGQVSAQQYNQQRTNQFTSLLSTMSMYQQLAQNVGINTPQGRVYLLHAQTIRQQLQAQAQSGQLPNQQILQQLQANAGLAQRGAVPEQTATRSRPPLTPQEHTLLIARHRQLQTAQTYLNEMKEKLARIKHELATNDSLDAVTKDALMKQEAELVTKITQYTAAIANGIRSIQQIQNKQFAHETKPGTADGHEAAGAAGGASAGSSHEAASAAHASSVGASSGMAESSVSPGNAAAMAHLGAAQKAAMASGMDKPGQPGSMAAAAAVNGKMELKSPTPFSLPPGRATLTGGYASGSIGLSTPGLARAPHYELDSGTRLLSKRKLQELLQQIDPDERLEPDVEELLLEVADEFVETVTSFACRLAKHRKSDTLDVKDVQLHLERNWNIRLPGYASDDVVKSVRKTGPTGSYQQKQSAVATAKSLNKD</sequence>
<accession>B6K2I7</accession>
<dbReference type="Gene3D" id="1.10.20.10">
    <property type="entry name" value="Histone, subunit A"/>
    <property type="match status" value="1"/>
</dbReference>
<dbReference type="PANTHER" id="PTHR12264">
    <property type="entry name" value="TRANSCRIPTION INITIATION FACTOR TFIID SUBUNIT 12"/>
    <property type="match status" value="1"/>
</dbReference>
<evidence type="ECO:0000256" key="7">
    <source>
        <dbReference type="ARBA" id="ARBA00093657"/>
    </source>
</evidence>
<dbReference type="GO" id="GO:0003677">
    <property type="term" value="F:DNA binding"/>
    <property type="evidence" value="ECO:0000318"/>
    <property type="project" value="GO_Central"/>
</dbReference>
<evidence type="ECO:0000259" key="9">
    <source>
        <dbReference type="Pfam" id="PF03847"/>
    </source>
</evidence>
<dbReference type="GO" id="GO:0051123">
    <property type="term" value="P:RNA polymerase II preinitiation complex assembly"/>
    <property type="evidence" value="ECO:0000318"/>
    <property type="project" value="GO_Central"/>
</dbReference>
<feature type="compositionally biased region" description="Low complexity" evidence="8">
    <location>
        <begin position="219"/>
        <end position="230"/>
    </location>
</feature>
<keyword evidence="3" id="KW-0805">Transcription regulation</keyword>
<dbReference type="InterPro" id="IPR009072">
    <property type="entry name" value="Histone-fold"/>
</dbReference>
<evidence type="ECO:0000256" key="8">
    <source>
        <dbReference type="SAM" id="MobiDB-lite"/>
    </source>
</evidence>
<name>B6K2I7_SCHJY</name>
<feature type="compositionally biased region" description="Basic and acidic residues" evidence="8">
    <location>
        <begin position="196"/>
        <end position="209"/>
    </location>
</feature>
<dbReference type="InterPro" id="IPR037794">
    <property type="entry name" value="TAF12"/>
</dbReference>
<comment type="similarity">
    <text evidence="2">Belongs to the TAF12 family.</text>
</comment>
<dbReference type="FunFam" id="1.10.20.10:FF:000011">
    <property type="entry name" value="Transcription initiation factor TFIID subunit 12"/>
    <property type="match status" value="1"/>
</dbReference>
<comment type="subcellular location">
    <subcellularLocation>
        <location evidence="1">Nucleus</location>
    </subcellularLocation>
</comment>
<gene>
    <name evidence="11" type="primary">taf12</name>
    <name evidence="10" type="ORF">SJAG_02458</name>
</gene>
<dbReference type="STRING" id="402676.B6K2I7"/>
<proteinExistence type="inferred from homology"/>
<keyword evidence="4" id="KW-0804">Transcription</keyword>
<evidence type="ECO:0000256" key="4">
    <source>
        <dbReference type="ARBA" id="ARBA00023163"/>
    </source>
</evidence>
<dbReference type="HOGENOM" id="CLU_645771_0_0_1"/>
<evidence type="ECO:0000256" key="2">
    <source>
        <dbReference type="ARBA" id="ARBA00007530"/>
    </source>
</evidence>
<evidence type="ECO:0000256" key="3">
    <source>
        <dbReference type="ARBA" id="ARBA00023015"/>
    </source>
</evidence>
<feature type="region of interest" description="Disordered" evidence="8">
    <location>
        <begin position="194"/>
        <end position="230"/>
    </location>
</feature>
<dbReference type="GO" id="GO:0000124">
    <property type="term" value="C:SAGA complex"/>
    <property type="evidence" value="ECO:0007669"/>
    <property type="project" value="EnsemblFungi"/>
</dbReference>
<dbReference type="GO" id="GO:0017025">
    <property type="term" value="F:TBP-class protein binding"/>
    <property type="evidence" value="ECO:0000318"/>
    <property type="project" value="GO_Central"/>
</dbReference>
<keyword evidence="12" id="KW-1185">Reference proteome</keyword>
<reference evidence="10 12" key="1">
    <citation type="journal article" date="2011" name="Science">
        <title>Comparative functional genomics of the fission yeasts.</title>
        <authorList>
            <person name="Rhind N."/>
            <person name="Chen Z."/>
            <person name="Yassour M."/>
            <person name="Thompson D.A."/>
            <person name="Haas B.J."/>
            <person name="Habib N."/>
            <person name="Wapinski I."/>
            <person name="Roy S."/>
            <person name="Lin M.F."/>
            <person name="Heiman D.I."/>
            <person name="Young S.K."/>
            <person name="Furuya K."/>
            <person name="Guo Y."/>
            <person name="Pidoux A."/>
            <person name="Chen H.M."/>
            <person name="Robbertse B."/>
            <person name="Goldberg J.M."/>
            <person name="Aoki K."/>
            <person name="Bayne E.H."/>
            <person name="Berlin A.M."/>
            <person name="Desjardins C.A."/>
            <person name="Dobbs E."/>
            <person name="Dukaj L."/>
            <person name="Fan L."/>
            <person name="FitzGerald M.G."/>
            <person name="French C."/>
            <person name="Gujja S."/>
            <person name="Hansen K."/>
            <person name="Keifenheim D."/>
            <person name="Levin J.Z."/>
            <person name="Mosher R.A."/>
            <person name="Mueller C.A."/>
            <person name="Pfiffner J."/>
            <person name="Priest M."/>
            <person name="Russ C."/>
            <person name="Smialowska A."/>
            <person name="Swoboda P."/>
            <person name="Sykes S.M."/>
            <person name="Vaughn M."/>
            <person name="Vengrova S."/>
            <person name="Yoder R."/>
            <person name="Zeng Q."/>
            <person name="Allshire R."/>
            <person name="Baulcombe D."/>
            <person name="Birren B.W."/>
            <person name="Brown W."/>
            <person name="Ekwall K."/>
            <person name="Kellis M."/>
            <person name="Leatherwood J."/>
            <person name="Levin H."/>
            <person name="Margalit H."/>
            <person name="Martienssen R."/>
            <person name="Nieduszynski C.A."/>
            <person name="Spatafora J.W."/>
            <person name="Friedman N."/>
            <person name="Dalgaard J.Z."/>
            <person name="Baumann P."/>
            <person name="Niki H."/>
            <person name="Regev A."/>
            <person name="Nusbaum C."/>
        </authorList>
    </citation>
    <scope>NUCLEOTIDE SEQUENCE [LARGE SCALE GENOMIC DNA]</scope>
    <source>
        <strain evidence="12">yFS275 / FY16936</strain>
    </source>
</reference>
<organism evidence="10 12">
    <name type="scientific">Schizosaccharomyces japonicus (strain yFS275 / FY16936)</name>
    <name type="common">Fission yeast</name>
    <dbReference type="NCBI Taxonomy" id="402676"/>
    <lineage>
        <taxon>Eukaryota</taxon>
        <taxon>Fungi</taxon>
        <taxon>Dikarya</taxon>
        <taxon>Ascomycota</taxon>
        <taxon>Taphrinomycotina</taxon>
        <taxon>Schizosaccharomycetes</taxon>
        <taxon>Schizosaccharomycetales</taxon>
        <taxon>Schizosaccharomycetaceae</taxon>
        <taxon>Schizosaccharomyces</taxon>
    </lineage>
</organism>
<evidence type="ECO:0000313" key="12">
    <source>
        <dbReference type="Proteomes" id="UP000001744"/>
    </source>
</evidence>
<dbReference type="CDD" id="cd07981">
    <property type="entry name" value="HFD_TAF12"/>
    <property type="match status" value="1"/>
</dbReference>
<dbReference type="eggNOG" id="KOG1142">
    <property type="taxonomic scope" value="Eukaryota"/>
</dbReference>
<dbReference type="GO" id="GO:0005669">
    <property type="term" value="C:transcription factor TFIID complex"/>
    <property type="evidence" value="ECO:0000318"/>
    <property type="project" value="GO_Central"/>
</dbReference>